<feature type="compositionally biased region" description="Basic and acidic residues" evidence="1">
    <location>
        <begin position="542"/>
        <end position="557"/>
    </location>
</feature>
<gene>
    <name evidence="3" type="primary">LOC34620650</name>
</gene>
<reference evidence="3" key="1">
    <citation type="submission" date="2025-08" db="UniProtKB">
        <authorList>
            <consortium name="RefSeq"/>
        </authorList>
    </citation>
    <scope>IDENTIFICATION</scope>
</reference>
<proteinExistence type="predicted"/>
<feature type="compositionally biased region" description="Polar residues" evidence="1">
    <location>
        <begin position="127"/>
        <end position="148"/>
    </location>
</feature>
<feature type="region of interest" description="Disordered" evidence="1">
    <location>
        <begin position="1"/>
        <end position="148"/>
    </location>
</feature>
<feature type="compositionally biased region" description="Low complexity" evidence="1">
    <location>
        <begin position="1055"/>
        <end position="1072"/>
    </location>
</feature>
<sequence length="1210" mass="134692">MARKRETSLSLAALRKESFPEPPQGEEEATVRRRVAASASVEKREAGAPQRSSRGQAAPTARISEKRGFLCNEDLPNHMPTPTASKRQDERRSRTPKKAGHPPPGSLSGGASEKLLAAEKMQPPSGIASQSPPLQQAPRQLSQAVQQTPLPATFREKSGAVRPQQQQQLQQQLHDAPPKQGLLQESLELVSWLRETQHPLEGYVISKSETTATVQLLLPAAVQQLLPPQVRIPRRLFSAQSQPQQEASAMSPVQGGRGFSEKDFPGAVEGQTADSIWKALHPGDALKMRILGMQLQEEEQQQKPQRLGQQAPRRSPSVLELTVQPLIEADTPSVASPRLSSRLAPSVQEAALVESIQRATGKDQDTLLERLVQAPHGDRCLGLKPPSRALPITEKAPFEGSAVCPRHVVRWWICVTLLSDSAHQEVSRWLRFLSPPTATWVLPVPPKGEAVAAEGPFSRRAAGASRLRAPPSTRALSCRVVGWLPQRDAVVVQVLGAEDFWHPASGILGSKVNANSTPLPGASLSLSASAVKVSGEGQGNRHLHDEKTAERPPERLHALPAPAQTPPTDSDHASAYDAARLFQRAERALRLEQQTSRDPLLQEELLVQQEALVQKVLPQKREAELAALQQLLQQHPHLHAYHAHLHSYPDTTQEDAVGALALLPVRELEAFMRVRKDWNVRDDVLRLYFSSVEGLEGPLGRPPVRWRGVSGISCRRDGVPGSQGQPQVDYSALLWLSIYPAVPLEVAHLLLNDMPVPHLAPVLRIYEQRQLAEQHEEHQQLLRHIQRYQDDLAREQATRKRLQEQQGSEDGSEGRSKGDSEPSKQLTGRGNRPSSRKQDGTRPPLHRIPVQPLWWAKGDWLHREVRLCQLLGPFFYRQLLRLRRQEEGAASTSSKYTPLCDPRGKPFEDLTSWVAMPDRLHQLRPSFVRMYTNKLRTALQLLKTSDYPKAFARFLATADVSDEVVAARIAKSELPEEVRGLLQAFQLLRRKILDGLRRHGPVGEDAMQGSHTDPTASPHGDPGFADFGSGERGRSESPLMQLLRLHSRLRLQLRPQQRAPSLEQWQRQQQQREQYRRSQRRPQQLQLSAAEEEITGAPEDLPQSQLHPLDQDEYDRVDKLADEVGQQLIDSSLVESGAAPNLVGTRPSYSQAYPSGAIRKPRSFYNYMNEEFLPVLETDPDENLIRLAGGLGATTAHELFLPLPLQSQQD</sequence>
<name>A0A6P6S1F3_9EIME</name>
<feature type="region of interest" description="Disordered" evidence="1">
    <location>
        <begin position="999"/>
        <end position="1036"/>
    </location>
</feature>
<accession>A0A6P6S1F3</accession>
<dbReference type="AlphaFoldDB" id="A0A6P6S1F3"/>
<dbReference type="RefSeq" id="XP_026193150.1">
    <property type="nucleotide sequence ID" value="XM_026337365.1"/>
</dbReference>
<dbReference type="Proteomes" id="UP000515125">
    <property type="component" value="Unplaced"/>
</dbReference>
<organism evidence="2 3">
    <name type="scientific">Cyclospora cayetanensis</name>
    <dbReference type="NCBI Taxonomy" id="88456"/>
    <lineage>
        <taxon>Eukaryota</taxon>
        <taxon>Sar</taxon>
        <taxon>Alveolata</taxon>
        <taxon>Apicomplexa</taxon>
        <taxon>Conoidasida</taxon>
        <taxon>Coccidia</taxon>
        <taxon>Eucoccidiorida</taxon>
        <taxon>Eimeriorina</taxon>
        <taxon>Eimeriidae</taxon>
        <taxon>Cyclospora</taxon>
    </lineage>
</organism>
<feature type="compositionally biased region" description="Low complexity" evidence="1">
    <location>
        <begin position="238"/>
        <end position="251"/>
    </location>
</feature>
<evidence type="ECO:0000313" key="2">
    <source>
        <dbReference type="Proteomes" id="UP000515125"/>
    </source>
</evidence>
<feature type="region of interest" description="Disordered" evidence="1">
    <location>
        <begin position="1055"/>
        <end position="1107"/>
    </location>
</feature>
<dbReference type="OrthoDB" id="347344at2759"/>
<evidence type="ECO:0000256" key="1">
    <source>
        <dbReference type="SAM" id="MobiDB-lite"/>
    </source>
</evidence>
<feature type="region of interest" description="Disordered" evidence="1">
    <location>
        <begin position="533"/>
        <end position="572"/>
    </location>
</feature>
<feature type="region of interest" description="Disordered" evidence="1">
    <location>
        <begin position="795"/>
        <end position="845"/>
    </location>
</feature>
<feature type="compositionally biased region" description="Basic and acidic residues" evidence="1">
    <location>
        <begin position="812"/>
        <end position="822"/>
    </location>
</feature>
<dbReference type="GeneID" id="34620650"/>
<evidence type="ECO:0000313" key="3">
    <source>
        <dbReference type="RefSeq" id="XP_026193150.1"/>
    </source>
</evidence>
<feature type="region of interest" description="Disordered" evidence="1">
    <location>
        <begin position="238"/>
        <end position="267"/>
    </location>
</feature>
<keyword evidence="2" id="KW-1185">Reference proteome</keyword>
<protein>
    <submittedName>
        <fullName evidence="3">Uncharacterized protein LOC34620650</fullName>
    </submittedName>
</protein>